<dbReference type="SUPFAM" id="SSF47364">
    <property type="entry name" value="Domain of the SRP/SRP receptor G-proteins"/>
    <property type="match status" value="1"/>
</dbReference>
<dbReference type="Pfam" id="PF02881">
    <property type="entry name" value="SRP54_N"/>
    <property type="match status" value="1"/>
</dbReference>
<keyword evidence="3 9" id="KW-0547">Nucleotide-binding</keyword>
<dbReference type="AlphaFoldDB" id="A0A0A1GUD4"/>
<protein>
    <recommendedName>
        <fullName evidence="9">Signal recognition particle receptor FtsY</fullName>
        <shortName evidence="9">SRP receptor</shortName>
        <ecNumber evidence="9">3.6.5.4</ecNumber>
    </recommendedName>
</protein>
<dbReference type="InterPro" id="IPR004390">
    <property type="entry name" value="SR_rcpt_FtsY"/>
</dbReference>
<dbReference type="EC" id="3.6.5.4" evidence="9"/>
<feature type="binding site" evidence="9">
    <location>
        <begin position="391"/>
        <end position="394"/>
    </location>
    <ligand>
        <name>GTP</name>
        <dbReference type="ChEBI" id="CHEBI:37565"/>
    </ligand>
</feature>
<dbReference type="SUPFAM" id="SSF52540">
    <property type="entry name" value="P-loop containing nucleoside triphosphate hydrolases"/>
    <property type="match status" value="1"/>
</dbReference>
<evidence type="ECO:0000259" key="12">
    <source>
        <dbReference type="SMART" id="SM00962"/>
    </source>
</evidence>
<dbReference type="CDD" id="cd17874">
    <property type="entry name" value="FtsY"/>
    <property type="match status" value="1"/>
</dbReference>
<name>A0A0A1GUD4_9LACO</name>
<dbReference type="Pfam" id="PF00448">
    <property type="entry name" value="SRP54"/>
    <property type="match status" value="1"/>
</dbReference>
<dbReference type="PANTHER" id="PTHR43134">
    <property type="entry name" value="SIGNAL RECOGNITION PARTICLE RECEPTOR SUBUNIT ALPHA"/>
    <property type="match status" value="1"/>
</dbReference>
<dbReference type="Proteomes" id="UP000031620">
    <property type="component" value="Chromosome"/>
</dbReference>
<evidence type="ECO:0000256" key="7">
    <source>
        <dbReference type="ARBA" id="ARBA00023170"/>
    </source>
</evidence>
<dbReference type="FunFam" id="3.40.50.300:FF:000053">
    <property type="entry name" value="Signal recognition particle receptor FtsY"/>
    <property type="match status" value="1"/>
</dbReference>
<proteinExistence type="inferred from homology"/>
<dbReference type="InterPro" id="IPR000897">
    <property type="entry name" value="SRP54_GTPase_dom"/>
</dbReference>
<evidence type="ECO:0000256" key="5">
    <source>
        <dbReference type="ARBA" id="ARBA00023134"/>
    </source>
</evidence>
<evidence type="ECO:0000256" key="3">
    <source>
        <dbReference type="ARBA" id="ARBA00022741"/>
    </source>
</evidence>
<dbReference type="KEGG" id="lho:LOOC260_110460"/>
<evidence type="ECO:0000259" key="11">
    <source>
        <dbReference type="SMART" id="SM00382"/>
    </source>
</evidence>
<dbReference type="GO" id="GO:0051301">
    <property type="term" value="P:cell division"/>
    <property type="evidence" value="ECO:0007669"/>
    <property type="project" value="UniProtKB-KW"/>
</dbReference>
<evidence type="ECO:0000256" key="8">
    <source>
        <dbReference type="ARBA" id="ARBA00048027"/>
    </source>
</evidence>
<dbReference type="SMART" id="SM00962">
    <property type="entry name" value="SRP54"/>
    <property type="match status" value="1"/>
</dbReference>
<dbReference type="STRING" id="1291742.LOOC260_110460"/>
<keyword evidence="2 9" id="KW-0963">Cytoplasm</keyword>
<gene>
    <name evidence="9" type="primary">ftsY</name>
    <name evidence="14" type="ORF">LOOC260_110460</name>
</gene>
<keyword evidence="6 9" id="KW-0472">Membrane</keyword>
<reference evidence="14 15" key="1">
    <citation type="submission" date="2014-11" db="EMBL/GenBank/DDBJ databases">
        <title>Complete genome sequence and analysis of Lactobacillus hokkaidonensis LOOC260T.</title>
        <authorList>
            <person name="Tanizawa Y."/>
            <person name="Tohno M."/>
            <person name="Kaminuma E."/>
            <person name="Nakamura Y."/>
            <person name="Arita M."/>
        </authorList>
    </citation>
    <scope>NUCLEOTIDE SEQUENCE [LARGE SCALE GENOMIC DNA]</scope>
    <source>
        <strain evidence="14 15">LOOC260</strain>
    </source>
</reference>
<feature type="domain" description="AAA+ ATPase" evidence="11">
    <location>
        <begin position="237"/>
        <end position="416"/>
    </location>
</feature>
<feature type="region of interest" description="Disordered" evidence="10">
    <location>
        <begin position="1"/>
        <end position="139"/>
    </location>
</feature>
<dbReference type="RefSeq" id="WP_041093484.1">
    <property type="nucleotide sequence ID" value="NZ_AP014680.1"/>
</dbReference>
<accession>A0A0A1GUD4</accession>
<dbReference type="Gene3D" id="3.40.50.300">
    <property type="entry name" value="P-loop containing nucleotide triphosphate hydrolases"/>
    <property type="match status" value="1"/>
</dbReference>
<comment type="function">
    <text evidence="9">Involved in targeting and insertion of nascent membrane proteins into the cytoplasmic membrane. Acts as a receptor for the complex formed by the signal recognition particle (SRP) and the ribosome-nascent chain (RNC).</text>
</comment>
<dbReference type="HAMAP" id="MF_00920">
    <property type="entry name" value="FtsY"/>
    <property type="match status" value="1"/>
</dbReference>
<keyword evidence="4 9" id="KW-0378">Hydrolase</keyword>
<dbReference type="EMBL" id="AP014680">
    <property type="protein sequence ID" value="BAP85585.1"/>
    <property type="molecule type" value="Genomic_DNA"/>
</dbReference>
<dbReference type="Gene3D" id="1.20.120.140">
    <property type="entry name" value="Signal recognition particle SRP54, nucleotide-binding domain"/>
    <property type="match status" value="1"/>
</dbReference>
<dbReference type="GO" id="GO:0003924">
    <property type="term" value="F:GTPase activity"/>
    <property type="evidence" value="ECO:0007669"/>
    <property type="project" value="UniProtKB-UniRule"/>
</dbReference>
<feature type="compositionally biased region" description="Polar residues" evidence="10">
    <location>
        <begin position="113"/>
        <end position="132"/>
    </location>
</feature>
<feature type="compositionally biased region" description="Basic and acidic residues" evidence="10">
    <location>
        <begin position="95"/>
        <end position="106"/>
    </location>
</feature>
<evidence type="ECO:0000313" key="14">
    <source>
        <dbReference type="EMBL" id="BAP85585.1"/>
    </source>
</evidence>
<dbReference type="NCBIfam" id="TIGR00064">
    <property type="entry name" value="ftsY"/>
    <property type="match status" value="1"/>
</dbReference>
<feature type="binding site" evidence="9">
    <location>
        <begin position="245"/>
        <end position="252"/>
    </location>
    <ligand>
        <name>GTP</name>
        <dbReference type="ChEBI" id="CHEBI:37565"/>
    </ligand>
</feature>
<dbReference type="GO" id="GO:0006614">
    <property type="term" value="P:SRP-dependent cotranslational protein targeting to membrane"/>
    <property type="evidence" value="ECO:0007669"/>
    <property type="project" value="InterPro"/>
</dbReference>
<evidence type="ECO:0000256" key="6">
    <source>
        <dbReference type="ARBA" id="ARBA00023136"/>
    </source>
</evidence>
<feature type="binding site" evidence="9">
    <location>
        <begin position="327"/>
        <end position="331"/>
    </location>
    <ligand>
        <name>GTP</name>
        <dbReference type="ChEBI" id="CHEBI:37565"/>
    </ligand>
</feature>
<dbReference type="GO" id="GO:0005525">
    <property type="term" value="F:GTP binding"/>
    <property type="evidence" value="ECO:0007669"/>
    <property type="project" value="UniProtKB-UniRule"/>
</dbReference>
<dbReference type="InterPro" id="IPR027417">
    <property type="entry name" value="P-loop_NTPase"/>
</dbReference>
<dbReference type="GO" id="GO:0005737">
    <property type="term" value="C:cytoplasm"/>
    <property type="evidence" value="ECO:0007669"/>
    <property type="project" value="UniProtKB-SubCell"/>
</dbReference>
<dbReference type="SMART" id="SM00382">
    <property type="entry name" value="AAA"/>
    <property type="match status" value="1"/>
</dbReference>
<feature type="domain" description="Signal recognition particle SRP54 helical bundle" evidence="13">
    <location>
        <begin position="139"/>
        <end position="220"/>
    </location>
</feature>
<keyword evidence="7 9" id="KW-0675">Receptor</keyword>
<dbReference type="InterPro" id="IPR003593">
    <property type="entry name" value="AAA+_ATPase"/>
</dbReference>
<dbReference type="SMART" id="SM00963">
    <property type="entry name" value="SRP54_N"/>
    <property type="match status" value="1"/>
</dbReference>
<sequence length="446" mass="48743">MGLFDIFKRKSKVDKETQADEQQTSEVAQSAESQSENNVGQEIVSATNTQSEPQASTEPTSNETDVQSEESSEITTVESTEGEANNIESEVLSDEMTKSADTKIQADADIEETQTASPVTQSDEPVSQPTSEDQQDNKYEQGLEKSRTGFGARLNALLANFRHVDEEFFDNLEEALIESDVGFEMAVSLSDQLREEVKLQNAKSQQEVTNVIIEKLVDIYEQQGKNEDNAIHFAKQGPTVILFVGVNGVGKTTTIGKMAALYQRQGKKVLLAAADTFRAGATEQLQVWGDRDHVKVVTGPDQGDPAAVVYDAVNQAKNEDYDVLFVDTAGRLQNKVNLMNELAKMKRIISREIEGAPQEVLLVLDATTGQNALTQAKLFKESTDVTGIVLTKLDGTARGGIVLAIRNELHLPVKMVGLGEQVDDLQEFDAGEFVYGLFKGLVTATK</sequence>
<dbReference type="HOGENOM" id="CLU_009301_2_2_9"/>
<dbReference type="InterPro" id="IPR013822">
    <property type="entry name" value="Signal_recog_particl_SRP54_hlx"/>
</dbReference>
<feature type="compositionally biased region" description="Low complexity" evidence="10">
    <location>
        <begin position="73"/>
        <end position="83"/>
    </location>
</feature>
<dbReference type="InterPro" id="IPR042101">
    <property type="entry name" value="SRP54_N_sf"/>
</dbReference>
<evidence type="ECO:0000256" key="10">
    <source>
        <dbReference type="SAM" id="MobiDB-lite"/>
    </source>
</evidence>
<dbReference type="GO" id="GO:0005047">
    <property type="term" value="F:signal recognition particle binding"/>
    <property type="evidence" value="ECO:0007669"/>
    <property type="project" value="TreeGrafter"/>
</dbReference>
<comment type="subunit">
    <text evidence="9">Part of the signal recognition particle protein translocation system, which is composed of SRP and FtsY.</text>
</comment>
<comment type="subcellular location">
    <subcellularLocation>
        <location evidence="9">Cell membrane</location>
        <topology evidence="9">Peripheral membrane protein</topology>
        <orientation evidence="9">Cytoplasmic side</orientation>
    </subcellularLocation>
    <subcellularLocation>
        <location evidence="9">Cytoplasm</location>
    </subcellularLocation>
</comment>
<comment type="catalytic activity">
    <reaction evidence="8 9">
        <text>GTP + H2O = GDP + phosphate + H(+)</text>
        <dbReference type="Rhea" id="RHEA:19669"/>
        <dbReference type="ChEBI" id="CHEBI:15377"/>
        <dbReference type="ChEBI" id="CHEBI:15378"/>
        <dbReference type="ChEBI" id="CHEBI:37565"/>
        <dbReference type="ChEBI" id="CHEBI:43474"/>
        <dbReference type="ChEBI" id="CHEBI:58189"/>
        <dbReference type="EC" id="3.6.5.4"/>
    </reaction>
</comment>
<keyword evidence="5 9" id="KW-0342">GTP-binding</keyword>
<comment type="similarity">
    <text evidence="9">Belongs to the GTP-binding SRP family. FtsY subfamily.</text>
</comment>
<organism evidence="14 15">
    <name type="scientific">Paucilactobacillus hokkaidonensis JCM 18461</name>
    <dbReference type="NCBI Taxonomy" id="1291742"/>
    <lineage>
        <taxon>Bacteria</taxon>
        <taxon>Bacillati</taxon>
        <taxon>Bacillota</taxon>
        <taxon>Bacilli</taxon>
        <taxon>Lactobacillales</taxon>
        <taxon>Lactobacillaceae</taxon>
        <taxon>Paucilactobacillus</taxon>
    </lineage>
</organism>
<dbReference type="PANTHER" id="PTHR43134:SF1">
    <property type="entry name" value="SIGNAL RECOGNITION PARTICLE RECEPTOR SUBUNIT ALPHA"/>
    <property type="match status" value="1"/>
</dbReference>
<keyword evidence="14" id="KW-0132">Cell division</keyword>
<feature type="compositionally biased region" description="Low complexity" evidence="10">
    <location>
        <begin position="21"/>
        <end position="36"/>
    </location>
</feature>
<feature type="domain" description="SRP54-type proteins GTP-binding" evidence="12">
    <location>
        <begin position="238"/>
        <end position="439"/>
    </location>
</feature>
<feature type="compositionally biased region" description="Polar residues" evidence="10">
    <location>
        <begin position="37"/>
        <end position="65"/>
    </location>
</feature>
<evidence type="ECO:0000313" key="15">
    <source>
        <dbReference type="Proteomes" id="UP000031620"/>
    </source>
</evidence>
<evidence type="ECO:0000256" key="9">
    <source>
        <dbReference type="HAMAP-Rule" id="MF_00920"/>
    </source>
</evidence>
<keyword evidence="14" id="KW-0131">Cell cycle</keyword>
<dbReference type="InterPro" id="IPR036225">
    <property type="entry name" value="SRP/SRP_N"/>
</dbReference>
<evidence type="ECO:0000256" key="4">
    <source>
        <dbReference type="ARBA" id="ARBA00022801"/>
    </source>
</evidence>
<evidence type="ECO:0000256" key="1">
    <source>
        <dbReference type="ARBA" id="ARBA00022475"/>
    </source>
</evidence>
<evidence type="ECO:0000259" key="13">
    <source>
        <dbReference type="SMART" id="SM00963"/>
    </source>
</evidence>
<evidence type="ECO:0000256" key="2">
    <source>
        <dbReference type="ARBA" id="ARBA00022490"/>
    </source>
</evidence>
<keyword evidence="1 9" id="KW-1003">Cell membrane</keyword>
<dbReference type="GO" id="GO:0005886">
    <property type="term" value="C:plasma membrane"/>
    <property type="evidence" value="ECO:0007669"/>
    <property type="project" value="UniProtKB-SubCell"/>
</dbReference>
<dbReference type="FunFam" id="1.20.120.140:FF:000002">
    <property type="entry name" value="Signal recognition particle receptor FtsY"/>
    <property type="match status" value="1"/>
</dbReference>